<gene>
    <name evidence="1" type="ORF">HNR39_002606</name>
</gene>
<organism evidence="1 2">
    <name type="scientific">Glaciimonas immobilis</name>
    <dbReference type="NCBI Taxonomy" id="728004"/>
    <lineage>
        <taxon>Bacteria</taxon>
        <taxon>Pseudomonadati</taxon>
        <taxon>Pseudomonadota</taxon>
        <taxon>Betaproteobacteria</taxon>
        <taxon>Burkholderiales</taxon>
        <taxon>Oxalobacteraceae</taxon>
        <taxon>Glaciimonas</taxon>
    </lineage>
</organism>
<proteinExistence type="predicted"/>
<dbReference type="AlphaFoldDB" id="A0A840RVS2"/>
<sequence>MAIRNSQPGSFIPTGLTDAIDQDSSFAGACQSLSNLVFDRQNRGAVVARPGVTAATAFPGFTSPGVISVMIDVGSRIYGMIATGRNAAYDEPFCYDTVSGLFVTISDVLSTNVPTTPPSTGAWLPPTMDVIGTKIIVTHQGFSGANFFGWFDISGFTSAPTVTTTSGSKTLTAVSTTTGASAGMAVTGAGIPAGSYIVSTTANTITLNQAATASATVAAAVTGGSFAAPMWCAGNTTVNALPSIPLWVVQFFGRAYFGCKNAIVFTDTLSATTISNTNFTSALTLGDTTSTTGAAGLPFNNGSSGILQSLIVFKANAIYQVVGDVTGTGTTALSLNTISQNVGCIMPRTAQPTMYGVLFIGSDGPRLINTSGALQYLTSEQSGTPDIVIPFSNATTPSRACAAYNNGVYRVALDTVYRNLTNSFASFQAADFWYDFLVNRWNGAHSFQYHCVVPVGASFYLSSNTSPGILFISPVVGSPNSAYLDNSVTYTCTLLSATMPDVAPMSQKAIVESTVELSGVSSQASYVITAYNDQYSQLSVNTVVLGAGVIKWGAVKWGQSAWASSYIGTHPYSIPWSNPIVFKKLIYSITAPAAQSVSIRETAFRYQVLGYTNG</sequence>
<dbReference type="Proteomes" id="UP000571084">
    <property type="component" value="Unassembled WGS sequence"/>
</dbReference>
<comment type="caution">
    <text evidence="1">The sequence shown here is derived from an EMBL/GenBank/DDBJ whole genome shotgun (WGS) entry which is preliminary data.</text>
</comment>
<dbReference type="RefSeq" id="WP_168055779.1">
    <property type="nucleotide sequence ID" value="NZ_JAAOZT010000007.1"/>
</dbReference>
<name>A0A840RVS2_9BURK</name>
<dbReference type="EMBL" id="JACHHQ010000005">
    <property type="protein sequence ID" value="MBB5200764.1"/>
    <property type="molecule type" value="Genomic_DNA"/>
</dbReference>
<accession>A0A840RVS2</accession>
<reference evidence="1 2" key="1">
    <citation type="submission" date="2020-08" db="EMBL/GenBank/DDBJ databases">
        <title>Genomic Encyclopedia of Type Strains, Phase IV (KMG-IV): sequencing the most valuable type-strain genomes for metagenomic binning, comparative biology and taxonomic classification.</title>
        <authorList>
            <person name="Goeker M."/>
        </authorList>
    </citation>
    <scope>NUCLEOTIDE SEQUENCE [LARGE SCALE GENOMIC DNA]</scope>
    <source>
        <strain evidence="1 2">DSM 23240</strain>
    </source>
</reference>
<evidence type="ECO:0000313" key="2">
    <source>
        <dbReference type="Proteomes" id="UP000571084"/>
    </source>
</evidence>
<evidence type="ECO:0000313" key="1">
    <source>
        <dbReference type="EMBL" id="MBB5200764.1"/>
    </source>
</evidence>
<protein>
    <submittedName>
        <fullName evidence="1">Uncharacterized protein</fullName>
    </submittedName>
</protein>
<keyword evidence="2" id="KW-1185">Reference proteome</keyword>